<dbReference type="SUPFAM" id="SSF56529">
    <property type="entry name" value="FAH"/>
    <property type="match status" value="1"/>
</dbReference>
<proteinExistence type="inferred from homology"/>
<dbReference type="EMBL" id="ML993632">
    <property type="protein sequence ID" value="KAF2159829.1"/>
    <property type="molecule type" value="Genomic_DNA"/>
</dbReference>
<comment type="similarity">
    <text evidence="1">Belongs to the FAH family.</text>
</comment>
<reference evidence="4" key="1">
    <citation type="journal article" date="2020" name="Stud. Mycol.">
        <title>101 Dothideomycetes genomes: a test case for predicting lifestyles and emergence of pathogens.</title>
        <authorList>
            <person name="Haridas S."/>
            <person name="Albert R."/>
            <person name="Binder M."/>
            <person name="Bloem J."/>
            <person name="Labutti K."/>
            <person name="Salamov A."/>
            <person name="Andreopoulos B."/>
            <person name="Baker S."/>
            <person name="Barry K."/>
            <person name="Bills G."/>
            <person name="Bluhm B."/>
            <person name="Cannon C."/>
            <person name="Castanera R."/>
            <person name="Culley D."/>
            <person name="Daum C."/>
            <person name="Ezra D."/>
            <person name="Gonzalez J."/>
            <person name="Henrissat B."/>
            <person name="Kuo A."/>
            <person name="Liang C."/>
            <person name="Lipzen A."/>
            <person name="Lutzoni F."/>
            <person name="Magnuson J."/>
            <person name="Mondo S."/>
            <person name="Nolan M."/>
            <person name="Ohm R."/>
            <person name="Pangilinan J."/>
            <person name="Park H.-J."/>
            <person name="Ramirez L."/>
            <person name="Alfaro M."/>
            <person name="Sun H."/>
            <person name="Tritt A."/>
            <person name="Yoshinaga Y."/>
            <person name="Zwiers L.-H."/>
            <person name="Turgeon B."/>
            <person name="Goodwin S."/>
            <person name="Spatafora J."/>
            <person name="Crous P."/>
            <person name="Grigoriev I."/>
        </authorList>
    </citation>
    <scope>NUCLEOTIDE SEQUENCE</scope>
    <source>
        <strain evidence="4">ATCC 36951</strain>
    </source>
</reference>
<name>A0A6A6C281_ZASCE</name>
<dbReference type="InterPro" id="IPR011234">
    <property type="entry name" value="Fumarylacetoacetase-like_C"/>
</dbReference>
<keyword evidence="2" id="KW-0479">Metal-binding</keyword>
<gene>
    <name evidence="4" type="ORF">M409DRAFT_37841</name>
</gene>
<protein>
    <recommendedName>
        <fullName evidence="3">Fumarylacetoacetase-like C-terminal domain-containing protein</fullName>
    </recommendedName>
</protein>
<evidence type="ECO:0000259" key="3">
    <source>
        <dbReference type="Pfam" id="PF01557"/>
    </source>
</evidence>
<dbReference type="OrthoDB" id="411064at2759"/>
<evidence type="ECO:0000313" key="4">
    <source>
        <dbReference type="EMBL" id="KAF2159829.1"/>
    </source>
</evidence>
<dbReference type="AlphaFoldDB" id="A0A6A6C281"/>
<dbReference type="Gene3D" id="3.90.850.10">
    <property type="entry name" value="Fumarylacetoacetase-like, C-terminal domain"/>
    <property type="match status" value="1"/>
</dbReference>
<evidence type="ECO:0000313" key="5">
    <source>
        <dbReference type="Proteomes" id="UP000799537"/>
    </source>
</evidence>
<evidence type="ECO:0000256" key="1">
    <source>
        <dbReference type="ARBA" id="ARBA00010211"/>
    </source>
</evidence>
<evidence type="ECO:0000256" key="2">
    <source>
        <dbReference type="ARBA" id="ARBA00022723"/>
    </source>
</evidence>
<dbReference type="Proteomes" id="UP000799537">
    <property type="component" value="Unassembled WGS sequence"/>
</dbReference>
<dbReference type="RefSeq" id="XP_033660718.1">
    <property type="nucleotide sequence ID" value="XM_033810807.1"/>
</dbReference>
<organism evidence="4 5">
    <name type="scientific">Zasmidium cellare ATCC 36951</name>
    <dbReference type="NCBI Taxonomy" id="1080233"/>
    <lineage>
        <taxon>Eukaryota</taxon>
        <taxon>Fungi</taxon>
        <taxon>Dikarya</taxon>
        <taxon>Ascomycota</taxon>
        <taxon>Pezizomycotina</taxon>
        <taxon>Dothideomycetes</taxon>
        <taxon>Dothideomycetidae</taxon>
        <taxon>Mycosphaerellales</taxon>
        <taxon>Mycosphaerellaceae</taxon>
        <taxon>Zasmidium</taxon>
    </lineage>
</organism>
<dbReference type="GO" id="GO:0003824">
    <property type="term" value="F:catalytic activity"/>
    <property type="evidence" value="ECO:0007669"/>
    <property type="project" value="InterPro"/>
</dbReference>
<feature type="domain" description="Fumarylacetoacetase-like C-terminal" evidence="3">
    <location>
        <begin position="88"/>
        <end position="299"/>
    </location>
</feature>
<dbReference type="InterPro" id="IPR036663">
    <property type="entry name" value="Fumarylacetoacetase_C_sf"/>
</dbReference>
<dbReference type="Pfam" id="PF01557">
    <property type="entry name" value="FAA_hydrolase"/>
    <property type="match status" value="1"/>
</dbReference>
<dbReference type="PANTHER" id="PTHR42796">
    <property type="entry name" value="FUMARYLACETOACETATE HYDROLASE DOMAIN-CONTAINING PROTEIN 2A-RELATED"/>
    <property type="match status" value="1"/>
</dbReference>
<sequence length="299" mass="32211">MASFALATIQDGKDFQAALVIEENLYPLSSISSPLQNKSVKQLLEDWSTKLPLLRDLTTQITTQTLPLTPTPLQSAPLTTPIHHPSKLLAVGANYTSHLQEMGLPAEKWDPMPFFSCPPTTAIVGPGKTVPYPHGTKQFDWECELTVVLGKPLRNASVAEAKDAIAGYTIGLDLSCRDLITSGPKGLMDIMRGKAQDGMKPVGPYFVPKEAVSGDVGDMAVELRVNGEVMIQGSTREMLWKPEECLVEISRVVTLEPGDLVMTGTPAGSAKSHGGRWLGVGDRIEARIGELGVLEVEVV</sequence>
<dbReference type="GeneID" id="54564079"/>
<accession>A0A6A6C281</accession>
<dbReference type="InterPro" id="IPR051121">
    <property type="entry name" value="FAH"/>
</dbReference>
<dbReference type="GO" id="GO:0044281">
    <property type="term" value="P:small molecule metabolic process"/>
    <property type="evidence" value="ECO:0007669"/>
    <property type="project" value="UniProtKB-ARBA"/>
</dbReference>
<dbReference type="GO" id="GO:0046872">
    <property type="term" value="F:metal ion binding"/>
    <property type="evidence" value="ECO:0007669"/>
    <property type="project" value="UniProtKB-KW"/>
</dbReference>
<keyword evidence="5" id="KW-1185">Reference proteome</keyword>
<dbReference type="PANTHER" id="PTHR42796:SF4">
    <property type="entry name" value="FUMARYLACETOACETATE HYDROLASE DOMAIN-CONTAINING PROTEIN 2A"/>
    <property type="match status" value="1"/>
</dbReference>